<evidence type="ECO:0000313" key="2">
    <source>
        <dbReference type="Proteomes" id="UP000569732"/>
    </source>
</evidence>
<accession>A0A853IBG3</accession>
<dbReference type="AlphaFoldDB" id="A0A853IBG3"/>
<reference evidence="1 2" key="1">
    <citation type="submission" date="2020-07" db="EMBL/GenBank/DDBJ databases">
        <title>Endozoicomonas sp. nov., isolated from sediment.</title>
        <authorList>
            <person name="Gu T."/>
        </authorList>
    </citation>
    <scope>NUCLEOTIDE SEQUENCE [LARGE SCALE GENOMIC DNA]</scope>
    <source>
        <strain evidence="1 2">SM1973</strain>
    </source>
</reference>
<protein>
    <submittedName>
        <fullName evidence="1">Uncharacterized protein</fullName>
    </submittedName>
</protein>
<organism evidence="1 2">
    <name type="scientific">Spartinivicinus marinus</name>
    <dbReference type="NCBI Taxonomy" id="2994442"/>
    <lineage>
        <taxon>Bacteria</taxon>
        <taxon>Pseudomonadati</taxon>
        <taxon>Pseudomonadota</taxon>
        <taxon>Gammaproteobacteria</taxon>
        <taxon>Oceanospirillales</taxon>
        <taxon>Zooshikellaceae</taxon>
        <taxon>Spartinivicinus</taxon>
    </lineage>
</organism>
<keyword evidence="2" id="KW-1185">Reference proteome</keyword>
<gene>
    <name evidence="1" type="ORF">H0A36_24430</name>
</gene>
<dbReference type="Proteomes" id="UP000569732">
    <property type="component" value="Unassembled WGS sequence"/>
</dbReference>
<evidence type="ECO:0000313" key="1">
    <source>
        <dbReference type="EMBL" id="NYZ69172.1"/>
    </source>
</evidence>
<name>A0A853IBG3_9GAMM</name>
<comment type="caution">
    <text evidence="1">The sequence shown here is derived from an EMBL/GenBank/DDBJ whole genome shotgun (WGS) entry which is preliminary data.</text>
</comment>
<dbReference type="RefSeq" id="WP_180571170.1">
    <property type="nucleotide sequence ID" value="NZ_JACCKB010000065.1"/>
</dbReference>
<dbReference type="EMBL" id="JACCKB010000065">
    <property type="protein sequence ID" value="NYZ69172.1"/>
    <property type="molecule type" value="Genomic_DNA"/>
</dbReference>
<sequence length="888" mass="99539">MAMLDNTNRLTEAPLGQVLKSAIDGIAEAYQKQLPTENNTQHKFSLEQAEIDLAVALSIQELADTGMSNPDKTDIQLLAAPLNPDICQQYGCSPGATSRITANYQKTTLSGEEVNQYKQRTQNEVKQWHDMIRDFAANNNASELTIAMLQGLSIKNLQANWLEYYQQTIAGVTPANVDTLEGIQQLIDKTNARRQLIRFHQLGVANGLRLAMLTTAGVKHCSEQNLAAYQHLVETSSELDNINDGELFVNKLQALVLKRNFTIIQQFEAEFIGKNATKLTASQLTNSGILRVVEVNLLTYRISISQDRRWADDEPTALQKLQNRIDRINLSMLREASFYSQNSGQESLSVPQLVSTQLERLINDFIPFYNNILNESSAGTGAYQPKSKLLIEKLKNYRVLLAGDKIAEYFSGIGQMPLTPPIELQHLVDALNGELITTQSEVTIAQLQQAGIADELLISTYLPFYQQALNQASVLFNEIMSDNTVERFGLLISRENRLAELRQARSEGDRERLQVLLLALSEEQLHLPAQLCLQRLEKLNDLPLAIYHEVIFAFQAGFPARLTDLQNLVDRTNALIIDGAKLSGYLETLTDYQDTAIQNYWQALLAKPQGQLTLLQTLVNQVNALNNLATMWRAGRLTELTMLLLHETGVEALNTDRLEQYRFTFEKSALWSQLTAGFNQLRSLFNNNTYQAIQGLITITNAVIEKTVTLEQLKAVGIERLIIENKAVYLAKLNTLTEVDLALVQSTIDEINLAQVLTYIGMDTSDIEPSLLVSQLNGIENLTVVAANSTDYVYGISDPTIVGIEPDDLKDNLSLQRWLQAVNSLVMIRHYRQQGNLTALTADDLYRANIQQVEPNYLPQYKAAIAQSLSTVHRDQLQALIYQVNKNQ</sequence>
<proteinExistence type="predicted"/>